<dbReference type="GO" id="GO:0012505">
    <property type="term" value="C:endomembrane system"/>
    <property type="evidence" value="ECO:0007669"/>
    <property type="project" value="UniProtKB-SubCell"/>
</dbReference>
<reference evidence="11 12" key="1">
    <citation type="journal article" date="2019" name="Int. J. Syst. Evol. Microbiol.">
        <title>The Global Catalogue of Microorganisms (GCM) 10K type strain sequencing project: providing services to taxonomists for standard genome sequencing and annotation.</title>
        <authorList>
            <consortium name="The Broad Institute Genomics Platform"/>
            <consortium name="The Broad Institute Genome Sequencing Center for Infectious Disease"/>
            <person name="Wu L."/>
            <person name="Ma J."/>
        </authorList>
    </citation>
    <scope>NUCLEOTIDE SEQUENCE [LARGE SCALE GENOMIC DNA]</scope>
    <source>
        <strain evidence="11 12">IBRC-M 10256</strain>
    </source>
</reference>
<feature type="compositionally biased region" description="Basic and acidic residues" evidence="8">
    <location>
        <begin position="176"/>
        <end position="195"/>
    </location>
</feature>
<feature type="transmembrane region" description="Helical" evidence="9">
    <location>
        <begin position="963"/>
        <end position="983"/>
    </location>
</feature>
<evidence type="ECO:0000256" key="5">
    <source>
        <dbReference type="ARBA" id="ARBA00022967"/>
    </source>
</evidence>
<evidence type="ECO:0000256" key="6">
    <source>
        <dbReference type="ARBA" id="ARBA00022989"/>
    </source>
</evidence>
<evidence type="ECO:0000256" key="8">
    <source>
        <dbReference type="SAM" id="MobiDB-lite"/>
    </source>
</evidence>
<feature type="transmembrane region" description="Helical" evidence="9">
    <location>
        <begin position="486"/>
        <end position="505"/>
    </location>
</feature>
<keyword evidence="7 9" id="KW-0472">Membrane</keyword>
<feature type="transmembrane region" description="Helical" evidence="9">
    <location>
        <begin position="938"/>
        <end position="957"/>
    </location>
</feature>
<dbReference type="SUPFAM" id="SSF81653">
    <property type="entry name" value="Calcium ATPase, transduction domain A"/>
    <property type="match status" value="1"/>
</dbReference>
<dbReference type="InterPro" id="IPR018303">
    <property type="entry name" value="ATPase_P-typ_P_site"/>
</dbReference>
<organism evidence="11 12">
    <name type="scientific">Halovivax cerinus</name>
    <dbReference type="NCBI Taxonomy" id="1487865"/>
    <lineage>
        <taxon>Archaea</taxon>
        <taxon>Methanobacteriati</taxon>
        <taxon>Methanobacteriota</taxon>
        <taxon>Stenosarchaea group</taxon>
        <taxon>Halobacteria</taxon>
        <taxon>Halobacteriales</taxon>
        <taxon>Natrialbaceae</taxon>
        <taxon>Halovivax</taxon>
    </lineage>
</organism>
<dbReference type="RefSeq" id="WP_256532542.1">
    <property type="nucleotide sequence ID" value="NZ_CP101824.1"/>
</dbReference>
<evidence type="ECO:0000259" key="10">
    <source>
        <dbReference type="PROSITE" id="PS50846"/>
    </source>
</evidence>
<feature type="transmembrane region" description="Helical" evidence="9">
    <location>
        <begin position="330"/>
        <end position="347"/>
    </location>
</feature>
<keyword evidence="6 9" id="KW-1133">Transmembrane helix</keyword>
<feature type="compositionally biased region" description="Basic and acidic residues" evidence="8">
    <location>
        <begin position="632"/>
        <end position="656"/>
    </location>
</feature>
<dbReference type="InterPro" id="IPR059000">
    <property type="entry name" value="ATPase_P-type_domA"/>
</dbReference>
<dbReference type="Pfam" id="PF00122">
    <property type="entry name" value="E1-E2_ATPase"/>
    <property type="match status" value="1"/>
</dbReference>
<dbReference type="PRINTS" id="PR00119">
    <property type="entry name" value="CATATPASE"/>
</dbReference>
<dbReference type="InterPro" id="IPR036163">
    <property type="entry name" value="HMA_dom_sf"/>
</dbReference>
<feature type="compositionally biased region" description="Gly residues" evidence="8">
    <location>
        <begin position="668"/>
        <end position="686"/>
    </location>
</feature>
<dbReference type="AlphaFoldDB" id="A0ABD5NTG2"/>
<dbReference type="EMBL" id="JBHSAQ010000016">
    <property type="protein sequence ID" value="MFC3960264.1"/>
    <property type="molecule type" value="Genomic_DNA"/>
</dbReference>
<dbReference type="SUPFAM" id="SSF55008">
    <property type="entry name" value="HMA, heavy metal-associated domain"/>
    <property type="match status" value="1"/>
</dbReference>
<comment type="similarity">
    <text evidence="2">Belongs to the cation transport ATPase (P-type) (TC 3.A.3) family. Type IB subfamily.</text>
</comment>
<dbReference type="PANTHER" id="PTHR43520">
    <property type="entry name" value="ATP7, ISOFORM B"/>
    <property type="match status" value="1"/>
</dbReference>
<evidence type="ECO:0000256" key="9">
    <source>
        <dbReference type="SAM" id="Phobius"/>
    </source>
</evidence>
<feature type="region of interest" description="Disordered" evidence="8">
    <location>
        <begin position="60"/>
        <end position="99"/>
    </location>
</feature>
<comment type="caution">
    <text evidence="11">The sequence shown here is derived from an EMBL/GenBank/DDBJ whole genome shotgun (WGS) entry which is preliminary data.</text>
</comment>
<dbReference type="Pfam" id="PF00702">
    <property type="entry name" value="Hydrolase"/>
    <property type="match status" value="1"/>
</dbReference>
<dbReference type="InterPro" id="IPR006121">
    <property type="entry name" value="HMA_dom"/>
</dbReference>
<dbReference type="Gene3D" id="3.40.1110.10">
    <property type="entry name" value="Calcium-transporting ATPase, cytoplasmic domain N"/>
    <property type="match status" value="2"/>
</dbReference>
<dbReference type="GeneID" id="73901634"/>
<keyword evidence="12" id="KW-1185">Reference proteome</keyword>
<name>A0ABD5NTG2_9EURY</name>
<gene>
    <name evidence="11" type="ORF">ACFOUR_18065</name>
</gene>
<feature type="region of interest" description="Disordered" evidence="8">
    <location>
        <begin position="21"/>
        <end position="48"/>
    </location>
</feature>
<evidence type="ECO:0000256" key="4">
    <source>
        <dbReference type="ARBA" id="ARBA00022723"/>
    </source>
</evidence>
<dbReference type="Gene3D" id="3.30.70.100">
    <property type="match status" value="1"/>
</dbReference>
<dbReference type="PANTHER" id="PTHR43520:SF8">
    <property type="entry name" value="P-TYPE CU(+) TRANSPORTER"/>
    <property type="match status" value="1"/>
</dbReference>
<dbReference type="CDD" id="cd00371">
    <property type="entry name" value="HMA"/>
    <property type="match status" value="1"/>
</dbReference>
<comment type="subcellular location">
    <subcellularLocation>
        <location evidence="1">Endomembrane system</location>
        <topology evidence="1">Multi-pass membrane protein</topology>
    </subcellularLocation>
</comment>
<accession>A0ABD5NTG2</accession>
<evidence type="ECO:0000256" key="2">
    <source>
        <dbReference type="ARBA" id="ARBA00006024"/>
    </source>
</evidence>
<feature type="transmembrane region" description="Helical" evidence="9">
    <location>
        <begin position="306"/>
        <end position="324"/>
    </location>
</feature>
<dbReference type="GO" id="GO:0046872">
    <property type="term" value="F:metal ion binding"/>
    <property type="evidence" value="ECO:0007669"/>
    <property type="project" value="UniProtKB-KW"/>
</dbReference>
<dbReference type="Gene3D" id="2.70.150.10">
    <property type="entry name" value="Calcium-transporting ATPase, cytoplasmic transduction domain A"/>
    <property type="match status" value="1"/>
</dbReference>
<dbReference type="InterPro" id="IPR001757">
    <property type="entry name" value="P_typ_ATPase"/>
</dbReference>
<dbReference type="SUPFAM" id="SSF81660">
    <property type="entry name" value="Metal cation-transporting ATPase, ATP-binding domain N"/>
    <property type="match status" value="1"/>
</dbReference>
<dbReference type="SUPFAM" id="SSF56784">
    <property type="entry name" value="HAD-like"/>
    <property type="match status" value="1"/>
</dbReference>
<dbReference type="NCBIfam" id="TIGR01494">
    <property type="entry name" value="ATPase_P-type"/>
    <property type="match status" value="2"/>
</dbReference>
<proteinExistence type="inferred from homology"/>
<keyword evidence="3 9" id="KW-0812">Transmembrane</keyword>
<feature type="region of interest" description="Disordered" evidence="8">
    <location>
        <begin position="176"/>
        <end position="197"/>
    </location>
</feature>
<keyword evidence="5" id="KW-1278">Translocase</keyword>
<dbReference type="InterPro" id="IPR023214">
    <property type="entry name" value="HAD_sf"/>
</dbReference>
<dbReference type="Proteomes" id="UP001595846">
    <property type="component" value="Unassembled WGS sequence"/>
</dbReference>
<keyword evidence="4" id="KW-0479">Metal-binding</keyword>
<protein>
    <submittedName>
        <fullName evidence="11">Heavy metal translocating P-type ATPase</fullName>
    </submittedName>
</protein>
<feature type="transmembrane region" description="Helical" evidence="9">
    <location>
        <begin position="268"/>
        <end position="286"/>
    </location>
</feature>
<dbReference type="InterPro" id="IPR036412">
    <property type="entry name" value="HAD-like_sf"/>
</dbReference>
<evidence type="ECO:0000313" key="12">
    <source>
        <dbReference type="Proteomes" id="UP001595846"/>
    </source>
</evidence>
<dbReference type="PROSITE" id="PS00154">
    <property type="entry name" value="ATPASE_E1_E2"/>
    <property type="match status" value="1"/>
</dbReference>
<feature type="domain" description="HMA" evidence="10">
    <location>
        <begin position="102"/>
        <end position="168"/>
    </location>
</feature>
<evidence type="ECO:0000256" key="3">
    <source>
        <dbReference type="ARBA" id="ARBA00022692"/>
    </source>
</evidence>
<dbReference type="Gene3D" id="3.40.50.1000">
    <property type="entry name" value="HAD superfamily/HAD-like"/>
    <property type="match status" value="2"/>
</dbReference>
<sequence length="986" mass="100934">MTAGESGGDRTCAFCGTAVASDGAAGTGRRSAPSPPADDEPAPSGPYCCPGCRHLDDALQPASAGDRARDSASPVDAVLPGDGAADGADATEPDDSRDGELVRTYFRVDGMHAAHDETYLESVAASRDGVADASASYVTEAVRVDHDPGRITPDDLESALTGVGFTAFVRERGAREAGDGVGRDRPQLSGDDRGIGTDVTGETYREREVAGFRKRRADDFLEMRYVLGVVFGSFLLVPYVVLFYPAALADLTGWGALSLFGGPMELDWGVLPLFLVVTGAIVYLTGRPLLRGAYIALRLRRPNTDLLATLPIVAAVVYGTLSVLVGRSDLYFDLAIVVSALVMGAIYREATVKRDAASRLTALTRASVAEARRLDTDGSTSVVPTDELSTGDRILVRQGERIPVDGTLAEGRCTVAEAVLTGESLPQERTAGAAVVGGSTVTAGSAVVTVGDEPTSRLDGLTRRVWDLQSASHGASDRADELAGRALPLVVGGAIVAATATLLAGDGLVASLRHLLLAVIVASPWAFAFATPVSVATSLREAADAGVVVFDETVFDRLRDVDTMIFDKTGTLTTGEMTVRDATGPATARRAAAALERRAAHPAADAIVDVFGPDTDEDGPGRGPSEPGGAPSERDGGGDERDTLRGDGGTAERDRTGGGGDDSEAGPTDGGGDGTEAGPTDGGGDGTEADPTDGGGDGSDADPTDAGGDGSEASPTDSHAERAGSDSTVDDGAMDDRHPTVESFETHPTGVAGTVDGETTLVGHPSLFDSRGWTVDDEIAATVASIRDAGHLPVVVGRDGRAVGVVTVGDRPRESWAETVDVLSSRNVDVIVLTGDDDSATEFLADHDGVDAVYASVTPSGKVEAVRRLAAAGQVAMVGDGTNDAPALAAADMGVALGGGTALAADAADIAIADDDLTGVERAFALADRARRRRRGTIWLSCTYNAIAIPAALAGLANPLVTMTGVAVTATAIVAYASYPLGLGRR</sequence>
<dbReference type="PROSITE" id="PS50846">
    <property type="entry name" value="HMA_2"/>
    <property type="match status" value="1"/>
</dbReference>
<feature type="transmembrane region" description="Helical" evidence="9">
    <location>
        <begin position="225"/>
        <end position="248"/>
    </location>
</feature>
<dbReference type="InterPro" id="IPR023299">
    <property type="entry name" value="ATPase_P-typ_cyto_dom_N"/>
</dbReference>
<evidence type="ECO:0000256" key="1">
    <source>
        <dbReference type="ARBA" id="ARBA00004127"/>
    </source>
</evidence>
<feature type="region of interest" description="Disordered" evidence="8">
    <location>
        <begin position="594"/>
        <end position="754"/>
    </location>
</feature>
<evidence type="ECO:0000313" key="11">
    <source>
        <dbReference type="EMBL" id="MFC3960264.1"/>
    </source>
</evidence>
<dbReference type="InterPro" id="IPR008250">
    <property type="entry name" value="ATPase_P-typ_transduc_dom_A_sf"/>
</dbReference>
<feature type="transmembrane region" description="Helical" evidence="9">
    <location>
        <begin position="511"/>
        <end position="530"/>
    </location>
</feature>
<evidence type="ECO:0000256" key="7">
    <source>
        <dbReference type="ARBA" id="ARBA00023136"/>
    </source>
</evidence>